<name>A0A0H2YS30_CLOP1</name>
<sequence>MSKRRRKNKVSENSNQGNFMGGLNPQMLDMLGLGDVDVNKVSEVLSSMGSDGFDMNSINSILNNKDGGKNNSSKNKSSKKGNMNNNNPLSAIMGDGNPMGDLSSLMGLLGGGAQGMNPMGNMGNLGAIANMMGGNMGGGNLGAPNNVSGDTSMDPIVTMILSLRNFVDPQRARFLDKVLKMYKEGKITY</sequence>
<evidence type="ECO:0000313" key="2">
    <source>
        <dbReference type="EMBL" id="ABG83772.1"/>
    </source>
</evidence>
<gene>
    <name evidence="2" type="ordered locus">CPF_1638</name>
</gene>
<proteinExistence type="predicted"/>
<reference evidence="2 3" key="1">
    <citation type="journal article" date="2006" name="Genome Res.">
        <title>Skewed genomic variability in strains of the toxigenic bacterial pathogen, Clostridium perfringens.</title>
        <authorList>
            <person name="Myers G.S."/>
            <person name="Rasko D.A."/>
            <person name="Cheung J.K."/>
            <person name="Ravel J."/>
            <person name="Seshadri R."/>
            <person name="Deboy R.T."/>
            <person name="Ren Q."/>
            <person name="Varga J."/>
            <person name="Awad M.M."/>
            <person name="Brinkac L.M."/>
            <person name="Daugherty S.C."/>
            <person name="Haft D.H."/>
            <person name="Dodson R.J."/>
            <person name="Madupu R."/>
            <person name="Nelson W.C."/>
            <person name="Rosovitz M.J."/>
            <person name="Sullivan S.A."/>
            <person name="Khouri H."/>
            <person name="Dimitrov G.I."/>
            <person name="Watkins K.L."/>
            <person name="Mulligan S."/>
            <person name="Benton J."/>
            <person name="Radune D."/>
            <person name="Fisher D.J."/>
            <person name="Atkins H.S."/>
            <person name="Hiscox T."/>
            <person name="Jost B.H."/>
            <person name="Billington S.J."/>
            <person name="Songer J.G."/>
            <person name="McClane B.A."/>
            <person name="Titball R.W."/>
            <person name="Rood J.I."/>
            <person name="Melville S.B."/>
            <person name="Paulsen I.T."/>
        </authorList>
    </citation>
    <scope>NUCLEOTIDE SEQUENCE [LARGE SCALE GENOMIC DNA]</scope>
    <source>
        <strain evidence="3">ATCC 13124 / DSM 756 / JCM 1290 / NCIMB 6125 / NCTC 8237 / S 107 / Type A</strain>
    </source>
</reference>
<dbReference type="PaxDb" id="195103-CPF_1638"/>
<dbReference type="KEGG" id="cpf:CPF_1638"/>
<feature type="compositionally biased region" description="Low complexity" evidence="1">
    <location>
        <begin position="63"/>
        <end position="87"/>
    </location>
</feature>
<dbReference type="AlphaFoldDB" id="A0A0H2YS30"/>
<dbReference type="EMBL" id="CP000246">
    <property type="protein sequence ID" value="ABG83772.1"/>
    <property type="molecule type" value="Genomic_DNA"/>
</dbReference>
<protein>
    <submittedName>
        <fullName evidence="2">Uncharacterized protein</fullName>
    </submittedName>
</protein>
<evidence type="ECO:0000256" key="1">
    <source>
        <dbReference type="SAM" id="MobiDB-lite"/>
    </source>
</evidence>
<feature type="region of interest" description="Disordered" evidence="1">
    <location>
        <begin position="59"/>
        <end position="96"/>
    </location>
</feature>
<organism evidence="2 3">
    <name type="scientific">Clostridium perfringens (strain ATCC 13124 / DSM 756 / JCM 1290 / NCIMB 6125 / NCTC 8237 / Type A)</name>
    <dbReference type="NCBI Taxonomy" id="195103"/>
    <lineage>
        <taxon>Bacteria</taxon>
        <taxon>Bacillati</taxon>
        <taxon>Bacillota</taxon>
        <taxon>Clostridia</taxon>
        <taxon>Eubacteriales</taxon>
        <taxon>Clostridiaceae</taxon>
        <taxon>Clostridium</taxon>
    </lineage>
</organism>
<accession>A0A0H2YS30</accession>
<evidence type="ECO:0000313" key="3">
    <source>
        <dbReference type="Proteomes" id="UP000001823"/>
    </source>
</evidence>
<keyword evidence="3" id="KW-1185">Reference proteome</keyword>
<dbReference type="RefSeq" id="WP_011010422.1">
    <property type="nucleotide sequence ID" value="NC_008261.1"/>
</dbReference>
<dbReference type="Proteomes" id="UP000001823">
    <property type="component" value="Chromosome"/>
</dbReference>
<dbReference type="STRING" id="195103.CPF_1638"/>
<feature type="region of interest" description="Disordered" evidence="1">
    <location>
        <begin position="1"/>
        <end position="23"/>
    </location>
</feature>
<dbReference type="GeneID" id="93002073"/>
<dbReference type="HOGENOM" id="CLU_1432275_0_0_9"/>